<accession>A0ABR2RCE6</accession>
<proteinExistence type="predicted"/>
<gene>
    <name evidence="2" type="ORF">V6N11_036868</name>
</gene>
<dbReference type="Gene3D" id="3.80.10.10">
    <property type="entry name" value="Ribonuclease Inhibitor"/>
    <property type="match status" value="1"/>
</dbReference>
<organism evidence="2 3">
    <name type="scientific">Hibiscus sabdariffa</name>
    <name type="common">roselle</name>
    <dbReference type="NCBI Taxonomy" id="183260"/>
    <lineage>
        <taxon>Eukaryota</taxon>
        <taxon>Viridiplantae</taxon>
        <taxon>Streptophyta</taxon>
        <taxon>Embryophyta</taxon>
        <taxon>Tracheophyta</taxon>
        <taxon>Spermatophyta</taxon>
        <taxon>Magnoliopsida</taxon>
        <taxon>eudicotyledons</taxon>
        <taxon>Gunneridae</taxon>
        <taxon>Pentapetalae</taxon>
        <taxon>rosids</taxon>
        <taxon>malvids</taxon>
        <taxon>Malvales</taxon>
        <taxon>Malvaceae</taxon>
        <taxon>Malvoideae</taxon>
        <taxon>Hibiscus</taxon>
    </lineage>
</organism>
<dbReference type="Proteomes" id="UP001396334">
    <property type="component" value="Unassembled WGS sequence"/>
</dbReference>
<protein>
    <recommendedName>
        <fullName evidence="1">F-box/LRR-repeat protein 15/At3g58940/PEG3-like LRR domain-containing protein</fullName>
    </recommendedName>
</protein>
<dbReference type="EMBL" id="JBBPBN010000024">
    <property type="protein sequence ID" value="KAK9010357.1"/>
    <property type="molecule type" value="Genomic_DNA"/>
</dbReference>
<name>A0ABR2RCE6_9ROSI</name>
<dbReference type="InterPro" id="IPR055411">
    <property type="entry name" value="LRR_FXL15/At3g58940/PEG3-like"/>
</dbReference>
<feature type="domain" description="F-box/LRR-repeat protein 15/At3g58940/PEG3-like LRR" evidence="1">
    <location>
        <begin position="29"/>
        <end position="117"/>
    </location>
</feature>
<dbReference type="InterPro" id="IPR032675">
    <property type="entry name" value="LRR_dom_sf"/>
</dbReference>
<reference evidence="2 3" key="1">
    <citation type="journal article" date="2024" name="G3 (Bethesda)">
        <title>Genome assembly of Hibiscus sabdariffa L. provides insights into metabolisms of medicinal natural products.</title>
        <authorList>
            <person name="Kim T."/>
        </authorList>
    </citation>
    <scope>NUCLEOTIDE SEQUENCE [LARGE SCALE GENOMIC DNA]</scope>
    <source>
        <strain evidence="2">TK-2024</strain>
        <tissue evidence="2">Old leaves</tissue>
    </source>
</reference>
<evidence type="ECO:0000313" key="2">
    <source>
        <dbReference type="EMBL" id="KAK9010357.1"/>
    </source>
</evidence>
<dbReference type="SUPFAM" id="SSF52047">
    <property type="entry name" value="RNI-like"/>
    <property type="match status" value="1"/>
</dbReference>
<dbReference type="PANTHER" id="PTHR31900">
    <property type="entry name" value="F-BOX/RNI SUPERFAMILY PROTEIN-RELATED"/>
    <property type="match status" value="1"/>
</dbReference>
<evidence type="ECO:0000259" key="1">
    <source>
        <dbReference type="Pfam" id="PF24758"/>
    </source>
</evidence>
<dbReference type="PANTHER" id="PTHR31900:SF27">
    <property type="entry name" value="FBD DOMAIN-CONTAINING PROTEIN"/>
    <property type="match status" value="1"/>
</dbReference>
<evidence type="ECO:0000313" key="3">
    <source>
        <dbReference type="Proteomes" id="UP001396334"/>
    </source>
</evidence>
<dbReference type="Pfam" id="PF24758">
    <property type="entry name" value="LRR_At5g56370"/>
    <property type="match status" value="1"/>
</dbReference>
<comment type="caution">
    <text evidence="2">The sequence shown here is derived from an EMBL/GenBank/DDBJ whole genome shotgun (WGS) entry which is preliminary data.</text>
</comment>
<dbReference type="InterPro" id="IPR050232">
    <property type="entry name" value="FBL13/AtMIF1-like"/>
</dbReference>
<sequence length="217" mass="24991">MRIAYVFTVGYLMPCVEEIAIRFCFSDFSSLPSLLFSCQTLVMLKLDVIFKLNVPSEICLPKLKILDLSSSKFENGSSVLGLISSCPVLEDLESSHCHFSKISVLDIHSLSLRRLHLDVIEFRRDPEYERSFNSIKITAPNFVWFKYVERMVENCILSEMQSLKSAEIQITLLDDKCQEHAVKLLQQINNVRSLFLSVNQSFSQRVSVQYRRSTHVL</sequence>
<keyword evidence="3" id="KW-1185">Reference proteome</keyword>